<dbReference type="InterPro" id="IPR001915">
    <property type="entry name" value="Peptidase_M48"/>
</dbReference>
<dbReference type="PANTHER" id="PTHR43221">
    <property type="entry name" value="PROTEASE HTPX"/>
    <property type="match status" value="1"/>
</dbReference>
<dbReference type="OrthoDB" id="9789270at2"/>
<keyword evidence="11 12" id="KW-0472">Membrane</keyword>
<evidence type="ECO:0000256" key="8">
    <source>
        <dbReference type="ARBA" id="ARBA00022833"/>
    </source>
</evidence>
<keyword evidence="7" id="KW-0378">Hydrolase</keyword>
<dbReference type="EMBL" id="RJTM01000057">
    <property type="protein sequence ID" value="RNL88673.1"/>
    <property type="molecule type" value="Genomic_DNA"/>
</dbReference>
<dbReference type="GO" id="GO:0046872">
    <property type="term" value="F:metal ion binding"/>
    <property type="evidence" value="ECO:0007669"/>
    <property type="project" value="UniProtKB-KW"/>
</dbReference>
<evidence type="ECO:0000256" key="1">
    <source>
        <dbReference type="ARBA" id="ARBA00001947"/>
    </source>
</evidence>
<dbReference type="InterPro" id="IPR050083">
    <property type="entry name" value="HtpX_protease"/>
</dbReference>
<keyword evidence="4" id="KW-0645">Protease</keyword>
<feature type="transmembrane region" description="Helical" evidence="12">
    <location>
        <begin position="21"/>
        <end position="47"/>
    </location>
</feature>
<evidence type="ECO:0000256" key="9">
    <source>
        <dbReference type="ARBA" id="ARBA00022989"/>
    </source>
</evidence>
<dbReference type="Proteomes" id="UP000267469">
    <property type="component" value="Unassembled WGS sequence"/>
</dbReference>
<dbReference type="PANTHER" id="PTHR43221:SF1">
    <property type="entry name" value="PROTEASE HTPX"/>
    <property type="match status" value="1"/>
</dbReference>
<feature type="transmembrane region" description="Helical" evidence="12">
    <location>
        <begin position="214"/>
        <end position="234"/>
    </location>
</feature>
<evidence type="ECO:0000313" key="14">
    <source>
        <dbReference type="EMBL" id="RNL88673.1"/>
    </source>
</evidence>
<keyword evidence="15" id="KW-1185">Reference proteome</keyword>
<comment type="caution">
    <text evidence="14">The sequence shown here is derived from an EMBL/GenBank/DDBJ whole genome shotgun (WGS) entry which is preliminary data.</text>
</comment>
<keyword evidence="3" id="KW-1003">Cell membrane</keyword>
<dbReference type="GO" id="GO:0006508">
    <property type="term" value="P:proteolysis"/>
    <property type="evidence" value="ECO:0007669"/>
    <property type="project" value="UniProtKB-KW"/>
</dbReference>
<keyword evidence="9 12" id="KW-1133">Transmembrane helix</keyword>
<reference evidence="14 15" key="1">
    <citation type="submission" date="2018-10" db="EMBL/GenBank/DDBJ databases">
        <title>Sinomicrobium pectinilyticum sp. nov., a pectinase-producing bacterium isolated from alkaline and saline soil, and emended description of the genus Sinomicrobium.</title>
        <authorList>
            <person name="Cheng B."/>
            <person name="Li C."/>
            <person name="Lai Q."/>
            <person name="Du M."/>
            <person name="Shao Z."/>
            <person name="Xu P."/>
            <person name="Yang C."/>
        </authorList>
    </citation>
    <scope>NUCLEOTIDE SEQUENCE [LARGE SCALE GENOMIC DNA]</scope>
    <source>
        <strain evidence="14 15">5DNS001</strain>
    </source>
</reference>
<evidence type="ECO:0000256" key="4">
    <source>
        <dbReference type="ARBA" id="ARBA00022670"/>
    </source>
</evidence>
<proteinExistence type="predicted"/>
<dbReference type="Gene3D" id="3.30.2010.10">
    <property type="entry name" value="Metalloproteases ('zincins'), catalytic domain"/>
    <property type="match status" value="1"/>
</dbReference>
<sequence length="711" mass="81855">MKEIKPSENFKNQARKAIWSILLFVFTYSVLAVLAIGLTVLCAYAGIQLIIAMPKLVTIALGIGLASLGFLILVFLFKFLFKSGKTDLSHMKEITKEDEPELFGLVEEIVAEVGTDFPKKVFISGEINASVFYNSNFWSMFLPVRKNLHIGMGLVNTVTVHELKAILAHEFGHFSQKSMKVGSYVYNVNQVIYNMLYDNESFDKLVSNWAAASGYFSIFVIIAVKIVQGIQWILRKLYNVVNISYMALSREMEFHADEIAGNVTGYVPMQHSLLRLNLADYAWNAVVQFYQDNLDRKIKSPNIFKEQLFVMNFLAGEDGIPVENGFPRVSVEDQNRFNKSRLVIKDQWASHPSAEDRIENLKSLGIAELNGNILTSGANGLFKNAEQVQEMLTEKIFADVPDDKELTAFPLQDFKTEFVKKYEQGVFDKVYNSYYDNKNPEKITQEEMAEVRDEHNELKLSELFSKDKVDRVYTSIALQNDINTLSAIGKKEIRIKSFDYDGKRYRWKEGKALAGHLEKELEAIKEKIRENDRDIFHYFKKLESESGREERLEVLYNELYRLDEDYDRKFNLYMKLSEGTQFISFTTPFEEIKRNFQELEDTEKAFKEAIRPLLSRENISKEITGDMRENFERYLSGKPEYFRNNAYQEDNLTVLFTALGDFYYLISSEFFLQKKELLDYQAALLRALPPKVKAAEQALSAGNIAETGVGE</sequence>
<evidence type="ECO:0000256" key="6">
    <source>
        <dbReference type="ARBA" id="ARBA00022723"/>
    </source>
</evidence>
<evidence type="ECO:0000256" key="7">
    <source>
        <dbReference type="ARBA" id="ARBA00022801"/>
    </source>
</evidence>
<dbReference type="Pfam" id="PF01435">
    <property type="entry name" value="Peptidase_M48"/>
    <property type="match status" value="1"/>
</dbReference>
<gene>
    <name evidence="14" type="ORF">ED312_07740</name>
</gene>
<evidence type="ECO:0000256" key="3">
    <source>
        <dbReference type="ARBA" id="ARBA00022475"/>
    </source>
</evidence>
<accession>A0A3N0EL89</accession>
<dbReference type="GO" id="GO:0005886">
    <property type="term" value="C:plasma membrane"/>
    <property type="evidence" value="ECO:0007669"/>
    <property type="project" value="UniProtKB-SubCell"/>
</dbReference>
<keyword evidence="5 12" id="KW-0812">Transmembrane</keyword>
<comment type="subcellular location">
    <subcellularLocation>
        <location evidence="2">Cell membrane</location>
        <topology evidence="2">Multi-pass membrane protein</topology>
    </subcellularLocation>
</comment>
<evidence type="ECO:0000256" key="12">
    <source>
        <dbReference type="SAM" id="Phobius"/>
    </source>
</evidence>
<evidence type="ECO:0000313" key="15">
    <source>
        <dbReference type="Proteomes" id="UP000267469"/>
    </source>
</evidence>
<dbReference type="AlphaFoldDB" id="A0A3N0EL89"/>
<dbReference type="RefSeq" id="WP_123215435.1">
    <property type="nucleotide sequence ID" value="NZ_RJTM01000057.1"/>
</dbReference>
<keyword evidence="8" id="KW-0862">Zinc</keyword>
<dbReference type="CDD" id="cd07328">
    <property type="entry name" value="M48_Ste24p_like"/>
    <property type="match status" value="1"/>
</dbReference>
<evidence type="ECO:0000256" key="10">
    <source>
        <dbReference type="ARBA" id="ARBA00023049"/>
    </source>
</evidence>
<feature type="transmembrane region" description="Helical" evidence="12">
    <location>
        <begin position="59"/>
        <end position="81"/>
    </location>
</feature>
<evidence type="ECO:0000256" key="11">
    <source>
        <dbReference type="ARBA" id="ARBA00023136"/>
    </source>
</evidence>
<keyword evidence="10" id="KW-0482">Metalloprotease</keyword>
<keyword evidence="6" id="KW-0479">Metal-binding</keyword>
<evidence type="ECO:0000256" key="2">
    <source>
        <dbReference type="ARBA" id="ARBA00004651"/>
    </source>
</evidence>
<name>A0A3N0EL89_SINP1</name>
<comment type="cofactor">
    <cofactor evidence="1">
        <name>Zn(2+)</name>
        <dbReference type="ChEBI" id="CHEBI:29105"/>
    </cofactor>
</comment>
<organism evidence="14 15">
    <name type="scientific">Sinomicrobium pectinilyticum</name>
    <dbReference type="NCBI Taxonomy" id="1084421"/>
    <lineage>
        <taxon>Bacteria</taxon>
        <taxon>Pseudomonadati</taxon>
        <taxon>Bacteroidota</taxon>
        <taxon>Flavobacteriia</taxon>
        <taxon>Flavobacteriales</taxon>
        <taxon>Flavobacteriaceae</taxon>
        <taxon>Sinomicrobium</taxon>
    </lineage>
</organism>
<evidence type="ECO:0000259" key="13">
    <source>
        <dbReference type="Pfam" id="PF01435"/>
    </source>
</evidence>
<protein>
    <recommendedName>
        <fullName evidence="13">Peptidase M48 domain-containing protein</fullName>
    </recommendedName>
</protein>
<feature type="domain" description="Peptidase M48" evidence="13">
    <location>
        <begin position="105"/>
        <end position="363"/>
    </location>
</feature>
<evidence type="ECO:0000256" key="5">
    <source>
        <dbReference type="ARBA" id="ARBA00022692"/>
    </source>
</evidence>
<dbReference type="GO" id="GO:0004222">
    <property type="term" value="F:metalloendopeptidase activity"/>
    <property type="evidence" value="ECO:0007669"/>
    <property type="project" value="InterPro"/>
</dbReference>